<evidence type="ECO:0000313" key="2">
    <source>
        <dbReference type="EMBL" id="KAJ1607052.1"/>
    </source>
</evidence>
<feature type="region of interest" description="Disordered" evidence="1">
    <location>
        <begin position="493"/>
        <end position="516"/>
    </location>
</feature>
<feature type="region of interest" description="Disordered" evidence="1">
    <location>
        <begin position="539"/>
        <end position="675"/>
    </location>
</feature>
<protein>
    <submittedName>
        <fullName evidence="2">Uncharacterized protein</fullName>
    </submittedName>
</protein>
<feature type="region of interest" description="Disordered" evidence="1">
    <location>
        <begin position="454"/>
        <end position="481"/>
    </location>
</feature>
<dbReference type="OrthoDB" id="343153at2759"/>
<sequence>MERAKLVVPVRRLENSACKLSNAYDPERVEKIKTREDVNRFSHVKELASIESDLKDLVRRIKVRSPGEALGEDEKDQKSSEVELPYGSAPLTQECRFKPCFGSKSKLPLQAGKPFELGAALRCAKKPVFSRRGSIQLRNTPPDEHSMSSFVGSMRRARGGVASGAKSGGPSCVERVEGSDESCEAKDADSGRTRLGIVAHSRRIFAKRNAYMPNSHPISVVERRNRLLVESRLLHIREIKSPCGMEARRSIHIKQKGELLRDIRKIHRIELIRRGEQAVKEIIQREVAKSRELLASLRGKVDKLDHNRALLVADMGKRRAEYLESAERFIREIIERLQHKGIKRLSVDLVTGEGSLKSGLVIDVERREVLMKSSEVVRHLVRKPSYSGLNGKPAIEEAPVIGVDLRPELGIRMDPERSVRRGLNLGPTVKQSSLEMAKFDSQKKPQVQAELMPNGVSQEEPRPTTTCLDEGGGRKSEPALKPGVQIKLPDSLKASPKLGSVGHAGEPKSVTKPLPVGPPVLKAKAKALEGVPASREVFPKPAVKEGSTPSVSEHADLPITKELPTAKQSSVLAKKAAPQLQGGGLSKTVWPEKEAAASGELSKKVPADGVLGQPGLKRAGEALGKSGPLPGQEAAQVGTDSLGAEESLPGEGSGSQPKADSLEESQVLRKPSAREFPKFAAMKSGVLKKSPAPCKKAAPSKMGAPGKMGTVEFASKAPSGAARMSDSTVVVYDSERIWSARLHDLYRRMKGESSQGRGVSGKYLRRERLGPGFGAGEMRRRLRAYARLGVVQGVDSAGGRYTRLLGKPGVLKRYGVPAFASYTYRGSSQALMSDSEPNYLVRKLSRGYSDKSHIEYILDNPDSYVYGIHRHHELLSIARNTLNEDVQFYRMNKLTKYALTTKMSQIEQFVEEVMGEMIINGDLREDSRENTLENNIMRLRYLVNTDKEEKPYYYRCSKQRASEANKLWDKLISKFDAGNENSTLMKSSNSSSHWKEASKFIYDEEVDFFKQVYYASDMEDLECASLDEQTLGSLLKSIRVPFSGQGFRFPFVFSRQVRRPRDKGLYRRDFISHVGRLSPWTKLALRQNRSRSREQIY</sequence>
<dbReference type="EMBL" id="JAPCXC010000064">
    <property type="protein sequence ID" value="KAJ1607052.1"/>
    <property type="molecule type" value="Genomic_DNA"/>
</dbReference>
<evidence type="ECO:0000256" key="1">
    <source>
        <dbReference type="SAM" id="MobiDB-lite"/>
    </source>
</evidence>
<name>A0A9D5DGC3_9CRYT</name>
<organism evidence="2">
    <name type="scientific">Cryptosporidium canis</name>
    <dbReference type="NCBI Taxonomy" id="195482"/>
    <lineage>
        <taxon>Eukaryota</taxon>
        <taxon>Sar</taxon>
        <taxon>Alveolata</taxon>
        <taxon>Apicomplexa</taxon>
        <taxon>Conoidasida</taxon>
        <taxon>Coccidia</taxon>
        <taxon>Eucoccidiorida</taxon>
        <taxon>Eimeriorina</taxon>
        <taxon>Cryptosporidiidae</taxon>
        <taxon>Cryptosporidium</taxon>
    </lineage>
</organism>
<proteinExistence type="predicted"/>
<feature type="compositionally biased region" description="Basic and acidic residues" evidence="1">
    <location>
        <begin position="590"/>
        <end position="606"/>
    </location>
</feature>
<reference evidence="2" key="1">
    <citation type="submission" date="2022-10" db="EMBL/GenBank/DDBJ databases">
        <title>Adaptive evolution leads to modifications in subtelomeric GC content in a zoonotic Cryptosporidium species.</title>
        <authorList>
            <person name="Li J."/>
            <person name="Feng Y."/>
            <person name="Xiao L."/>
        </authorList>
    </citation>
    <scope>NUCLEOTIDE SEQUENCE</scope>
    <source>
        <strain evidence="2">33844</strain>
    </source>
</reference>
<accession>A0A9D5DGC3</accession>
<gene>
    <name evidence="2" type="ORF">OJ253_2517</name>
</gene>
<dbReference type="AlphaFoldDB" id="A0A9D5DGC3"/>
<comment type="caution">
    <text evidence="2">The sequence shown here is derived from an EMBL/GenBank/DDBJ whole genome shotgun (WGS) entry which is preliminary data.</text>
</comment>
<dbReference type="Proteomes" id="UP001067231">
    <property type="component" value="Unassembled WGS sequence"/>
</dbReference>